<proteinExistence type="predicted"/>
<organism evidence="8 9">
    <name type="scientific">Butyricicoccus pullicaecorum</name>
    <dbReference type="NCBI Taxonomy" id="501571"/>
    <lineage>
        <taxon>Bacteria</taxon>
        <taxon>Bacillati</taxon>
        <taxon>Bacillota</taxon>
        <taxon>Clostridia</taxon>
        <taxon>Eubacteriales</taxon>
        <taxon>Butyricicoccaceae</taxon>
        <taxon>Butyricicoccus</taxon>
    </lineage>
</organism>
<accession>A0A1Y4LCK8</accession>
<dbReference type="SUPFAM" id="SSF56719">
    <property type="entry name" value="Type II DNA topoisomerase"/>
    <property type="match status" value="1"/>
</dbReference>
<evidence type="ECO:0000313" key="9">
    <source>
        <dbReference type="Proteomes" id="UP000195897"/>
    </source>
</evidence>
<dbReference type="RefSeq" id="WP_087369840.1">
    <property type="nucleotide sequence ID" value="NZ_JBGKLX010000002.1"/>
</dbReference>
<dbReference type="Pfam" id="PF00204">
    <property type="entry name" value="DNA_gyraseB"/>
    <property type="match status" value="1"/>
</dbReference>
<evidence type="ECO:0000256" key="4">
    <source>
        <dbReference type="ARBA" id="ARBA00022842"/>
    </source>
</evidence>
<name>A0A1Y4LCK8_9FIRM</name>
<dbReference type="AlphaFoldDB" id="A0A1Y4LCK8"/>
<protein>
    <recommendedName>
        <fullName evidence="2">DNA topoisomerase (ATP-hydrolyzing)</fullName>
        <ecNumber evidence="2">5.6.2.2</ecNumber>
    </recommendedName>
</protein>
<dbReference type="SMART" id="SM00433">
    <property type="entry name" value="TOP2c"/>
    <property type="match status" value="1"/>
</dbReference>
<keyword evidence="6 8" id="KW-0413">Isomerase</keyword>
<dbReference type="Gene3D" id="3.30.565.10">
    <property type="entry name" value="Histidine kinase-like ATPase, C-terminal domain"/>
    <property type="match status" value="1"/>
</dbReference>
<dbReference type="SUPFAM" id="SSF54211">
    <property type="entry name" value="Ribosomal protein S5 domain 2-like"/>
    <property type="match status" value="1"/>
</dbReference>
<dbReference type="InterPro" id="IPR018522">
    <property type="entry name" value="TopoIIA_CS"/>
</dbReference>
<dbReference type="InterPro" id="IPR006171">
    <property type="entry name" value="TOPRIM_dom"/>
</dbReference>
<dbReference type="PROSITE" id="PS50880">
    <property type="entry name" value="TOPRIM"/>
    <property type="match status" value="1"/>
</dbReference>
<comment type="catalytic activity">
    <reaction evidence="1">
        <text>ATP-dependent breakage, passage and rejoining of double-stranded DNA.</text>
        <dbReference type="EC" id="5.6.2.2"/>
    </reaction>
</comment>
<dbReference type="InterPro" id="IPR013506">
    <property type="entry name" value="Topo_IIA_bsu_dom2"/>
</dbReference>
<dbReference type="InterPro" id="IPR014721">
    <property type="entry name" value="Ribsml_uS5_D2-typ_fold_subgr"/>
</dbReference>
<evidence type="ECO:0000256" key="1">
    <source>
        <dbReference type="ARBA" id="ARBA00000185"/>
    </source>
</evidence>
<dbReference type="InterPro" id="IPR013759">
    <property type="entry name" value="Topo_IIA_B_C"/>
</dbReference>
<evidence type="ECO:0000256" key="2">
    <source>
        <dbReference type="ARBA" id="ARBA00012895"/>
    </source>
</evidence>
<dbReference type="PROSITE" id="PS00177">
    <property type="entry name" value="TOPOISOMERASE_II"/>
    <property type="match status" value="1"/>
</dbReference>
<evidence type="ECO:0000256" key="6">
    <source>
        <dbReference type="ARBA" id="ARBA00023235"/>
    </source>
</evidence>
<dbReference type="Gene3D" id="3.30.230.10">
    <property type="match status" value="1"/>
</dbReference>
<dbReference type="PANTHER" id="PTHR45866">
    <property type="entry name" value="DNA GYRASE/TOPOISOMERASE SUBUNIT B"/>
    <property type="match status" value="1"/>
</dbReference>
<dbReference type="InterPro" id="IPR001241">
    <property type="entry name" value="Topo_IIA"/>
</dbReference>
<keyword evidence="5" id="KW-0238">DNA-binding</keyword>
<dbReference type="GO" id="GO:0034335">
    <property type="term" value="F:DNA negative supercoiling activity"/>
    <property type="evidence" value="ECO:0007669"/>
    <property type="project" value="UniProtKB-ARBA"/>
</dbReference>
<evidence type="ECO:0000313" key="8">
    <source>
        <dbReference type="EMBL" id="OUP54444.1"/>
    </source>
</evidence>
<dbReference type="GO" id="GO:0006265">
    <property type="term" value="P:DNA topological change"/>
    <property type="evidence" value="ECO:0007669"/>
    <property type="project" value="InterPro"/>
</dbReference>
<evidence type="ECO:0000256" key="3">
    <source>
        <dbReference type="ARBA" id="ARBA00022723"/>
    </source>
</evidence>
<dbReference type="EMBL" id="NFKK01000001">
    <property type="protein sequence ID" value="OUP54444.1"/>
    <property type="molecule type" value="Genomic_DNA"/>
</dbReference>
<sequence>MAKAKNQYGNDSISSLKGADRVRKRPGVIFGSDGLEGCEHSVFEILSNSIDEAREGYGHKITVTRYADGSIEVEDMGRGIPIEWNPNEERYNWELVFCELYAGGKYKNNQGQNYEFSLGLNGLGTCATQYSSEYMDVTVWRDGFEYKLHFEKGENKTGTPEGFIKTPCSSKKTGTRTHWRPDLEVFTDINIPLDYYTDVLKRQAVVNAGLIFVLRDQSGSKFETTEFCYQNGIVDYVSELAGEQALTSVQFYQAERQGRDRADKEEYRVKLSCAFCFSRAGARTEYYHNSSWLEYGGAPDKAVRSAFVSAIDAYLKQNNKYQKNESRVTFQDIADALILVTNCFSTQTSYENQTKKAITNRFVQEATTEFLKENLEIYFIENKDEADKIAEQVLINKRSREQAERARLNIKKKLSGSLDVANRVQKFVDCRTKDTSRRELYIVEGDSALGSCKQGRDSEFQAIMPVRGKILNCLKADFDKIFKNDIITDLIRVLGCGVEVRTKANKDLSAFDLAGLRWNKVIICTDADVDGFQIRTLILTMIYRLMPTLIEQGFVYIAESPLYEITCKDKTYFAFDDAEKAVILKKLAGKKVNIQRSKGLGENEADMMWETTMNPASRRLIRITPEDAQATADMFELLLGDNLSGRKEYIAENGAQYLDFADIS</sequence>
<keyword evidence="3" id="KW-0479">Metal-binding</keyword>
<dbReference type="InterPro" id="IPR000565">
    <property type="entry name" value="Topo_IIA_B"/>
</dbReference>
<evidence type="ECO:0000259" key="7">
    <source>
        <dbReference type="PROSITE" id="PS50880"/>
    </source>
</evidence>
<dbReference type="PANTHER" id="PTHR45866:SF4">
    <property type="entry name" value="DNA TOPOISOMERASE 4 SUBUNIT B"/>
    <property type="match status" value="1"/>
</dbReference>
<dbReference type="CDD" id="cd01030">
    <property type="entry name" value="TOPRIM_TopoIIA_like"/>
    <property type="match status" value="1"/>
</dbReference>
<gene>
    <name evidence="8" type="ORF">B5F17_00670</name>
</gene>
<evidence type="ECO:0000256" key="5">
    <source>
        <dbReference type="ARBA" id="ARBA00023125"/>
    </source>
</evidence>
<dbReference type="SUPFAM" id="SSF55874">
    <property type="entry name" value="ATPase domain of HSP90 chaperone/DNA topoisomerase II/histidine kinase"/>
    <property type="match status" value="1"/>
</dbReference>
<dbReference type="InterPro" id="IPR020568">
    <property type="entry name" value="Ribosomal_Su5_D2-typ_SF"/>
</dbReference>
<dbReference type="Pfam" id="PF01751">
    <property type="entry name" value="Toprim"/>
    <property type="match status" value="1"/>
</dbReference>
<dbReference type="Gene3D" id="3.40.50.670">
    <property type="match status" value="1"/>
</dbReference>
<keyword evidence="4" id="KW-0460">Magnesium</keyword>
<dbReference type="PRINTS" id="PR00418">
    <property type="entry name" value="TPI2FAMILY"/>
</dbReference>
<dbReference type="PRINTS" id="PR01159">
    <property type="entry name" value="DNAGYRASEB"/>
</dbReference>
<dbReference type="InterPro" id="IPR002288">
    <property type="entry name" value="DNA_gyrase_B_C"/>
</dbReference>
<reference evidence="9" key="1">
    <citation type="submission" date="2017-04" db="EMBL/GenBank/DDBJ databases">
        <title>Function of individual gut microbiota members based on whole genome sequencing of pure cultures obtained from chicken caecum.</title>
        <authorList>
            <person name="Medvecky M."/>
            <person name="Cejkova D."/>
            <person name="Polansky O."/>
            <person name="Karasova D."/>
            <person name="Kubasova T."/>
            <person name="Cizek A."/>
            <person name="Rychlik I."/>
        </authorList>
    </citation>
    <scope>NUCLEOTIDE SEQUENCE [LARGE SCALE GENOMIC DNA]</scope>
    <source>
        <strain evidence="9">An180</strain>
    </source>
</reference>
<dbReference type="EC" id="5.6.2.2" evidence="2"/>
<dbReference type="Proteomes" id="UP000195897">
    <property type="component" value="Unassembled WGS sequence"/>
</dbReference>
<dbReference type="GO" id="GO:0046872">
    <property type="term" value="F:metal ion binding"/>
    <property type="evidence" value="ECO:0007669"/>
    <property type="project" value="UniProtKB-KW"/>
</dbReference>
<dbReference type="InterPro" id="IPR036890">
    <property type="entry name" value="HATPase_C_sf"/>
</dbReference>
<comment type="caution">
    <text evidence="8">The sequence shown here is derived from an EMBL/GenBank/DDBJ whole genome shotgun (WGS) entry which is preliminary data.</text>
</comment>
<dbReference type="InterPro" id="IPR013760">
    <property type="entry name" value="Topo_IIA-like_dom_sf"/>
</dbReference>
<dbReference type="GO" id="GO:0003677">
    <property type="term" value="F:DNA binding"/>
    <property type="evidence" value="ECO:0007669"/>
    <property type="project" value="UniProtKB-KW"/>
</dbReference>
<dbReference type="GO" id="GO:0005524">
    <property type="term" value="F:ATP binding"/>
    <property type="evidence" value="ECO:0007669"/>
    <property type="project" value="InterPro"/>
</dbReference>
<feature type="domain" description="Toprim" evidence="7">
    <location>
        <begin position="438"/>
        <end position="561"/>
    </location>
</feature>
<dbReference type="Pfam" id="PF00986">
    <property type="entry name" value="DNA_gyraseB_C"/>
    <property type="match status" value="1"/>
</dbReference>